<keyword evidence="9 18" id="KW-0547">Nucleotide-binding</keyword>
<dbReference type="InterPro" id="IPR023214">
    <property type="entry name" value="HAD_sf"/>
</dbReference>
<keyword evidence="12" id="KW-0460">Magnesium</keyword>
<keyword evidence="11 18" id="KW-0067">ATP-binding</keyword>
<dbReference type="SUPFAM" id="SSF81653">
    <property type="entry name" value="Calcium ATPase, transduction domain A"/>
    <property type="match status" value="1"/>
</dbReference>
<dbReference type="NCBIfam" id="TIGR00003">
    <property type="entry name" value="copper ion binding protein"/>
    <property type="match status" value="2"/>
</dbReference>
<dbReference type="SUPFAM" id="SSF81665">
    <property type="entry name" value="Calcium ATPase, transmembrane domain M"/>
    <property type="match status" value="1"/>
</dbReference>
<dbReference type="PRINTS" id="PR00119">
    <property type="entry name" value="CATATPASE"/>
</dbReference>
<evidence type="ECO:0000256" key="5">
    <source>
        <dbReference type="ARBA" id="ARBA00022475"/>
    </source>
</evidence>
<reference evidence="20 21" key="1">
    <citation type="submission" date="2017-02" db="EMBL/GenBank/DDBJ databases">
        <title>Whole genome sequencing of Metallibacterium scheffleri DSM 24874 (T).</title>
        <authorList>
            <person name="Kumar S."/>
            <person name="Patil P."/>
            <person name="Patil P.B."/>
        </authorList>
    </citation>
    <scope>NUCLEOTIDE SEQUENCE [LARGE SCALE GENOMIC DNA]</scope>
    <source>
        <strain evidence="20 21">DSM 24874</strain>
    </source>
</reference>
<evidence type="ECO:0000256" key="18">
    <source>
        <dbReference type="RuleBase" id="RU362081"/>
    </source>
</evidence>
<dbReference type="Gene3D" id="3.40.1110.10">
    <property type="entry name" value="Calcium-transporting ATPase, cytoplasmic domain N"/>
    <property type="match status" value="1"/>
</dbReference>
<keyword evidence="17 18" id="KW-0472">Membrane</keyword>
<evidence type="ECO:0000313" key="20">
    <source>
        <dbReference type="EMBL" id="THD12073.1"/>
    </source>
</evidence>
<dbReference type="InterPro" id="IPR036412">
    <property type="entry name" value="HAD-like_sf"/>
</dbReference>
<dbReference type="GO" id="GO:0005507">
    <property type="term" value="F:copper ion binding"/>
    <property type="evidence" value="ECO:0007669"/>
    <property type="project" value="InterPro"/>
</dbReference>
<organism evidence="20 21">
    <name type="scientific">Metallibacterium scheffleri</name>
    <dbReference type="NCBI Taxonomy" id="993689"/>
    <lineage>
        <taxon>Bacteria</taxon>
        <taxon>Pseudomonadati</taxon>
        <taxon>Pseudomonadota</taxon>
        <taxon>Gammaproteobacteria</taxon>
        <taxon>Lysobacterales</taxon>
        <taxon>Rhodanobacteraceae</taxon>
        <taxon>Metallibacterium</taxon>
    </lineage>
</organism>
<evidence type="ECO:0000256" key="1">
    <source>
        <dbReference type="ARBA" id="ARBA00004651"/>
    </source>
</evidence>
<keyword evidence="8" id="KW-0677">Repeat</keyword>
<evidence type="ECO:0000256" key="13">
    <source>
        <dbReference type="ARBA" id="ARBA00022967"/>
    </source>
</evidence>
<dbReference type="SFLD" id="SFLDG00002">
    <property type="entry name" value="C1.7:_P-type_atpase_like"/>
    <property type="match status" value="1"/>
</dbReference>
<dbReference type="SFLD" id="SFLDS00003">
    <property type="entry name" value="Haloacid_Dehalogenase"/>
    <property type="match status" value="1"/>
</dbReference>
<dbReference type="GO" id="GO:0043682">
    <property type="term" value="F:P-type divalent copper transporter activity"/>
    <property type="evidence" value="ECO:0007669"/>
    <property type="project" value="TreeGrafter"/>
</dbReference>
<evidence type="ECO:0000256" key="8">
    <source>
        <dbReference type="ARBA" id="ARBA00022737"/>
    </source>
</evidence>
<dbReference type="InterPro" id="IPR008250">
    <property type="entry name" value="ATPase_P-typ_transduc_dom_A_sf"/>
</dbReference>
<dbReference type="Pfam" id="PF00702">
    <property type="entry name" value="Hydrolase"/>
    <property type="match status" value="1"/>
</dbReference>
<feature type="domain" description="HMA" evidence="19">
    <location>
        <begin position="76"/>
        <end position="142"/>
    </location>
</feature>
<keyword evidence="13" id="KW-1278">Translocase</keyword>
<comment type="caution">
    <text evidence="20">The sequence shown here is derived from an EMBL/GenBank/DDBJ whole genome shotgun (WGS) entry which is preliminary data.</text>
</comment>
<evidence type="ECO:0000256" key="3">
    <source>
        <dbReference type="ARBA" id="ARBA00012517"/>
    </source>
</evidence>
<dbReference type="Gene3D" id="3.40.50.1000">
    <property type="entry name" value="HAD superfamily/HAD-like"/>
    <property type="match status" value="1"/>
</dbReference>
<evidence type="ECO:0000256" key="11">
    <source>
        <dbReference type="ARBA" id="ARBA00022840"/>
    </source>
</evidence>
<dbReference type="SUPFAM" id="SSF55008">
    <property type="entry name" value="HMA, heavy metal-associated domain"/>
    <property type="match status" value="2"/>
</dbReference>
<keyword evidence="14 18" id="KW-1133">Transmembrane helix</keyword>
<dbReference type="OrthoDB" id="9814270at2"/>
<feature type="transmembrane region" description="Helical" evidence="18">
    <location>
        <begin position="166"/>
        <end position="186"/>
    </location>
</feature>
<feature type="domain" description="HMA" evidence="19">
    <location>
        <begin position="8"/>
        <end position="74"/>
    </location>
</feature>
<keyword evidence="6 18" id="KW-0812">Transmembrane</keyword>
<dbReference type="GO" id="GO:0005524">
    <property type="term" value="F:ATP binding"/>
    <property type="evidence" value="ECO:0007669"/>
    <property type="project" value="UniProtKB-UniRule"/>
</dbReference>
<dbReference type="GO" id="GO:0005886">
    <property type="term" value="C:plasma membrane"/>
    <property type="evidence" value="ECO:0007669"/>
    <property type="project" value="UniProtKB-SubCell"/>
</dbReference>
<dbReference type="CDD" id="cd00371">
    <property type="entry name" value="HMA"/>
    <property type="match status" value="2"/>
</dbReference>
<keyword evidence="10" id="KW-0187">Copper transport</keyword>
<dbReference type="RefSeq" id="WP_081129437.1">
    <property type="nucleotide sequence ID" value="NZ_LDOS01000002.1"/>
</dbReference>
<keyword evidence="7 18" id="KW-0479">Metal-binding</keyword>
<dbReference type="InterPro" id="IPR006122">
    <property type="entry name" value="HMA_Cu_ion-bd"/>
</dbReference>
<feature type="transmembrane region" description="Helical" evidence="18">
    <location>
        <begin position="791"/>
        <end position="809"/>
    </location>
</feature>
<dbReference type="Gene3D" id="2.70.150.10">
    <property type="entry name" value="Calcium-transporting ATPase, cytoplasmic transduction domain A"/>
    <property type="match status" value="1"/>
</dbReference>
<dbReference type="InterPro" id="IPR018303">
    <property type="entry name" value="ATPase_P-typ_P_site"/>
</dbReference>
<keyword evidence="21" id="KW-1185">Reference proteome</keyword>
<feature type="transmembrane region" description="Helical" evidence="18">
    <location>
        <begin position="426"/>
        <end position="449"/>
    </location>
</feature>
<dbReference type="NCBIfam" id="TIGR01511">
    <property type="entry name" value="ATPase-IB1_Cu"/>
    <property type="match status" value="1"/>
</dbReference>
<dbReference type="InterPro" id="IPR023299">
    <property type="entry name" value="ATPase_P-typ_cyto_dom_N"/>
</dbReference>
<evidence type="ECO:0000259" key="19">
    <source>
        <dbReference type="PROSITE" id="PS50846"/>
    </source>
</evidence>
<evidence type="ECO:0000256" key="9">
    <source>
        <dbReference type="ARBA" id="ARBA00022741"/>
    </source>
</evidence>
<dbReference type="CDD" id="cd02094">
    <property type="entry name" value="P-type_ATPase_Cu-like"/>
    <property type="match status" value="1"/>
</dbReference>
<gene>
    <name evidence="20" type="ORF">B1806_00510</name>
</gene>
<dbReference type="Proteomes" id="UP000307749">
    <property type="component" value="Unassembled WGS sequence"/>
</dbReference>
<sequence length="840" mass="87855">MAENSDGSTLTLDIEGMTCASCSANVEHALMRTPGVVAAAVNLANERAEVRFDPARTGPARLIDAVRATGYTPVTEQLDLVIEGMTCAACVGRVERALRKLPGVLEADVNLATERARVCYVPASVDADALIAAVVDAGYGAHAPLEGSAAAEDPEAHRRRELQHALARDVSVAAVLALVIMVLSMGAAFDPALDRVLLASSPFPHFWDWVQMLLASVVLFGPGRRFFRPGLIAYRHLAPDMNSLVATGTGAAWLYSLLVLLLPTLFPPQSRHVYFDSAAVVVAAVLLGKYMEVLAKGRASSAIRKLVGLQARTARRLDAQGNEQDVPAAQLRVGDRIVVRPGERIPVDGRVREGRAHVDASMLTGEPLPVTRDVGDAVFGSTVNQDGRLVVEATSVGRDTVLAQIVKLVESAQSGKLPIQGMADRVVRVFAPLVILIAMLAFGAWMLLVGNVSEAMVAAVAVLVVACPCAMGLATPAAIMVGTGRAAELGVLFRKGEALEALSRVDTVLLDKTGTLTEGRPALTDRVGAHADAALRLAAALEAASEHPLGRAIVAAARAEAMQLPAIANFHAEAGHGIEGQVAGRRLRVGTHRFLQRAGIAVDAAMVQQAAALESAGRTVVWVAADAEVLGLLAIADRIKPESAEVVQALRARGLRIVMVTGDAQRTAQAVAQQLGIEEVHAGILPQEKAQVVIALQAAGRRVVFVGDGINDAPALAHASVGIALATGTDIALEAADVTLTRGNLLDVVTAIDAARRTLGTIRGNLFWAFFYNILLIPVAAGVAAPLGVHLSPMLAGMAMGLSSIFVLGNSLRLKRLPAFHAHAAEAAVAVAVHAQPVHI</sequence>
<keyword evidence="16" id="KW-0406">Ion transport</keyword>
<feature type="transmembrane region" description="Helical" evidence="18">
    <location>
        <begin position="455"/>
        <end position="479"/>
    </location>
</feature>
<evidence type="ECO:0000256" key="14">
    <source>
        <dbReference type="ARBA" id="ARBA00022989"/>
    </source>
</evidence>
<dbReference type="InterPro" id="IPR036163">
    <property type="entry name" value="HMA_dom_sf"/>
</dbReference>
<evidence type="ECO:0000313" key="21">
    <source>
        <dbReference type="Proteomes" id="UP000307749"/>
    </source>
</evidence>
<dbReference type="STRING" id="993689.GCA_002077135_03179"/>
<dbReference type="InterPro" id="IPR023298">
    <property type="entry name" value="ATPase_P-typ_TM_dom_sf"/>
</dbReference>
<feature type="transmembrane region" description="Helical" evidence="18">
    <location>
        <begin position="206"/>
        <end position="223"/>
    </location>
</feature>
<feature type="transmembrane region" description="Helical" evidence="18">
    <location>
        <begin position="244"/>
        <end position="266"/>
    </location>
</feature>
<evidence type="ECO:0000256" key="7">
    <source>
        <dbReference type="ARBA" id="ARBA00022723"/>
    </source>
</evidence>
<dbReference type="AlphaFoldDB" id="A0A4S3KSH1"/>
<dbReference type="FunFam" id="2.70.150.10:FF:000020">
    <property type="entry name" value="Copper-exporting P-type ATPase A"/>
    <property type="match status" value="1"/>
</dbReference>
<dbReference type="GO" id="GO:0016887">
    <property type="term" value="F:ATP hydrolysis activity"/>
    <property type="evidence" value="ECO:0007669"/>
    <property type="project" value="InterPro"/>
</dbReference>
<dbReference type="Pfam" id="PF00403">
    <property type="entry name" value="HMA"/>
    <property type="match status" value="2"/>
</dbReference>
<dbReference type="FunFam" id="3.30.70.100:FF:000005">
    <property type="entry name" value="Copper-exporting P-type ATPase A"/>
    <property type="match status" value="2"/>
</dbReference>
<dbReference type="SFLD" id="SFLDF00027">
    <property type="entry name" value="p-type_atpase"/>
    <property type="match status" value="1"/>
</dbReference>
<dbReference type="Gene3D" id="3.30.70.100">
    <property type="match status" value="2"/>
</dbReference>
<dbReference type="PRINTS" id="PR00942">
    <property type="entry name" value="CUATPASEI"/>
</dbReference>
<dbReference type="InterPro" id="IPR059000">
    <property type="entry name" value="ATPase_P-type_domA"/>
</dbReference>
<comment type="subcellular location">
    <subcellularLocation>
        <location evidence="1">Cell membrane</location>
        <topology evidence="1">Multi-pass membrane protein</topology>
    </subcellularLocation>
</comment>
<keyword evidence="5 18" id="KW-1003">Cell membrane</keyword>
<evidence type="ECO:0000256" key="6">
    <source>
        <dbReference type="ARBA" id="ARBA00022692"/>
    </source>
</evidence>
<dbReference type="Pfam" id="PF00122">
    <property type="entry name" value="E1-E2_ATPase"/>
    <property type="match status" value="1"/>
</dbReference>
<keyword evidence="15" id="KW-0186">Copper</keyword>
<proteinExistence type="inferred from homology"/>
<dbReference type="GO" id="GO:0055070">
    <property type="term" value="P:copper ion homeostasis"/>
    <property type="evidence" value="ECO:0007669"/>
    <property type="project" value="TreeGrafter"/>
</dbReference>
<dbReference type="InterPro" id="IPR027256">
    <property type="entry name" value="P-typ_ATPase_IB"/>
</dbReference>
<dbReference type="EMBL" id="MWQO01000003">
    <property type="protein sequence ID" value="THD12073.1"/>
    <property type="molecule type" value="Genomic_DNA"/>
</dbReference>
<dbReference type="SUPFAM" id="SSF56784">
    <property type="entry name" value="HAD-like"/>
    <property type="match status" value="1"/>
</dbReference>
<evidence type="ECO:0000256" key="2">
    <source>
        <dbReference type="ARBA" id="ARBA00006024"/>
    </source>
</evidence>
<name>A0A4S3KSH1_9GAMM</name>
<comment type="similarity">
    <text evidence="2 18">Belongs to the cation transport ATPase (P-type) (TC 3.A.3) family. Type IB subfamily.</text>
</comment>
<dbReference type="GO" id="GO:0140581">
    <property type="term" value="F:P-type monovalent copper transporter activity"/>
    <property type="evidence" value="ECO:0007669"/>
    <property type="project" value="UniProtKB-EC"/>
</dbReference>
<dbReference type="InterPro" id="IPR006121">
    <property type="entry name" value="HMA_dom"/>
</dbReference>
<evidence type="ECO:0000256" key="17">
    <source>
        <dbReference type="ARBA" id="ARBA00023136"/>
    </source>
</evidence>
<accession>A0A4S3KSH1</accession>
<keyword evidence="4" id="KW-0813">Transport</keyword>
<protein>
    <recommendedName>
        <fullName evidence="3">P-type Cu(+) transporter</fullName>
        <ecNumber evidence="3">7.2.2.8</ecNumber>
    </recommendedName>
</protein>
<dbReference type="PANTHER" id="PTHR43520:SF8">
    <property type="entry name" value="P-TYPE CU(+) TRANSPORTER"/>
    <property type="match status" value="1"/>
</dbReference>
<dbReference type="PROSITE" id="PS01229">
    <property type="entry name" value="COF_2"/>
    <property type="match status" value="1"/>
</dbReference>
<evidence type="ECO:0000256" key="10">
    <source>
        <dbReference type="ARBA" id="ARBA00022796"/>
    </source>
</evidence>
<dbReference type="PROSITE" id="PS50846">
    <property type="entry name" value="HMA_2"/>
    <property type="match status" value="2"/>
</dbReference>
<dbReference type="InterPro" id="IPR044492">
    <property type="entry name" value="P_typ_ATPase_HD_dom"/>
</dbReference>
<evidence type="ECO:0000256" key="16">
    <source>
        <dbReference type="ARBA" id="ARBA00023065"/>
    </source>
</evidence>
<dbReference type="EC" id="7.2.2.8" evidence="3"/>
<evidence type="ECO:0000256" key="12">
    <source>
        <dbReference type="ARBA" id="ARBA00022842"/>
    </source>
</evidence>
<feature type="transmembrane region" description="Helical" evidence="18">
    <location>
        <begin position="766"/>
        <end position="785"/>
    </location>
</feature>
<dbReference type="PANTHER" id="PTHR43520">
    <property type="entry name" value="ATP7, ISOFORM B"/>
    <property type="match status" value="1"/>
</dbReference>
<evidence type="ECO:0000256" key="15">
    <source>
        <dbReference type="ARBA" id="ARBA00023008"/>
    </source>
</evidence>
<dbReference type="NCBIfam" id="TIGR01494">
    <property type="entry name" value="ATPase_P-type"/>
    <property type="match status" value="1"/>
</dbReference>
<dbReference type="PROSITE" id="PS00154">
    <property type="entry name" value="ATPASE_E1_E2"/>
    <property type="match status" value="1"/>
</dbReference>
<dbReference type="InterPro" id="IPR017969">
    <property type="entry name" value="Heavy-metal-associated_CS"/>
</dbReference>
<dbReference type="GO" id="GO:0060003">
    <property type="term" value="P:copper ion export"/>
    <property type="evidence" value="ECO:0007669"/>
    <property type="project" value="UniProtKB-ARBA"/>
</dbReference>
<evidence type="ECO:0000256" key="4">
    <source>
        <dbReference type="ARBA" id="ARBA00022448"/>
    </source>
</evidence>
<dbReference type="NCBIfam" id="TIGR01525">
    <property type="entry name" value="ATPase-IB_hvy"/>
    <property type="match status" value="1"/>
</dbReference>
<dbReference type="PROSITE" id="PS01047">
    <property type="entry name" value="HMA_1"/>
    <property type="match status" value="2"/>
</dbReference>
<dbReference type="InterPro" id="IPR001757">
    <property type="entry name" value="P_typ_ATPase"/>
</dbReference>
<feature type="transmembrane region" description="Helical" evidence="18">
    <location>
        <begin position="272"/>
        <end position="291"/>
    </location>
</feature>